<gene>
    <name evidence="1" type="ORF">BSL78_21300</name>
</gene>
<dbReference type="SUPFAM" id="SSF48452">
    <property type="entry name" value="TPR-like"/>
    <property type="match status" value="2"/>
</dbReference>
<protein>
    <recommendedName>
        <fullName evidence="3">NB-ARC domain-containing protein</fullName>
    </recommendedName>
</protein>
<organism evidence="1 2">
    <name type="scientific">Stichopus japonicus</name>
    <name type="common">Sea cucumber</name>
    <dbReference type="NCBI Taxonomy" id="307972"/>
    <lineage>
        <taxon>Eukaryota</taxon>
        <taxon>Metazoa</taxon>
        <taxon>Echinodermata</taxon>
        <taxon>Eleutherozoa</taxon>
        <taxon>Echinozoa</taxon>
        <taxon>Holothuroidea</taxon>
        <taxon>Aspidochirotacea</taxon>
        <taxon>Aspidochirotida</taxon>
        <taxon>Stichopodidae</taxon>
        <taxon>Apostichopus</taxon>
    </lineage>
</organism>
<sequence length="818" mass="93076">MPSSSTTDSILVDRTEEATKASSGLLRFLQNGNGTRLVQIYGLPLVGKTTLGKQICCIVEKQCTQNDIPLEYTHVYYEDSIRSYVVKSIKSTKLTVLENLEDLQRCVLNFSARKCLSFLDDFPHPDWISSLLENGNVCCVLTSKRKLDFLRLGTQVYHKNLSTLTAEESTNFMTEHLQPEEWTYQLSKTSENCQGFPRLLSQVTEFLKSHPPREIYQLSFESLCSKFLSENESFRYRSKLDRQVQKVGNAVPAVYVPSLAVMRGSFRIPDLAAVSNISKEEVVTKRILIEPLIQIGIISRSEAKVGSKFVVNDIICSLLEDRYGFLQNESDLHNRFCNYFAKMFSDLERKMINDVDDFFSIFLGMYPNLLALVERAVYCLKEEYDVLIRVAYQAELILMSFLQAKEVVMFFEACVQAAKERGKMTDYARMLSSYGHSLLVICPDVDFGGEKFGSSELMRKDPNILETEIALTTSHKGHYLHLKGNPAAGIKCYEEAASIYVKCLEEAGPPQTDLDAARLKFLKYSKVRMKNNIAISAGCLGQYDYSIKLHQENIDTYQEMFSSKLGMGKAYHCIGLMLHLKGDQKAAHKYSKIGLTIKRRSHSKKPSLSIIYSMSLQAMSYFYSEEQDAERSLLILDDAIAMIDDLKRNHADRSLLLNGKGIIHLKTKNYRMARDLLDEAAEIRMKEFGIGANCCSGESLQFLGEAYFHLKEHWKAVATFKKCLALRLEYYRKQIPDNFEEIILTTVEWLERSLIEYGAESLVVEFVADFAVKLKAVLQQREFQDSVSLASAKEELKCTIEKAFSRLDLKVPDSVTTN</sequence>
<dbReference type="OrthoDB" id="5986372at2759"/>
<dbReference type="Proteomes" id="UP000230750">
    <property type="component" value="Unassembled WGS sequence"/>
</dbReference>
<dbReference type="Gene3D" id="3.40.50.300">
    <property type="entry name" value="P-loop containing nucleotide triphosphate hydrolases"/>
    <property type="match status" value="1"/>
</dbReference>
<comment type="caution">
    <text evidence="1">The sequence shown here is derived from an EMBL/GenBank/DDBJ whole genome shotgun (WGS) entry which is preliminary data.</text>
</comment>
<dbReference type="AlphaFoldDB" id="A0A2G8K1K9"/>
<dbReference type="SMART" id="SM00028">
    <property type="entry name" value="TPR"/>
    <property type="match status" value="5"/>
</dbReference>
<name>A0A2G8K1K9_STIJA</name>
<evidence type="ECO:0000313" key="2">
    <source>
        <dbReference type="Proteomes" id="UP000230750"/>
    </source>
</evidence>
<dbReference type="Pfam" id="PF13424">
    <property type="entry name" value="TPR_12"/>
    <property type="match status" value="1"/>
</dbReference>
<dbReference type="Gene3D" id="1.25.40.10">
    <property type="entry name" value="Tetratricopeptide repeat domain"/>
    <property type="match status" value="2"/>
</dbReference>
<dbReference type="STRING" id="307972.A0A2G8K1K9"/>
<accession>A0A2G8K1K9</accession>
<keyword evidence="2" id="KW-1185">Reference proteome</keyword>
<dbReference type="SUPFAM" id="SSF52540">
    <property type="entry name" value="P-loop containing nucleoside triphosphate hydrolases"/>
    <property type="match status" value="1"/>
</dbReference>
<proteinExistence type="predicted"/>
<dbReference type="InterPro" id="IPR019734">
    <property type="entry name" value="TPR_rpt"/>
</dbReference>
<dbReference type="InterPro" id="IPR011990">
    <property type="entry name" value="TPR-like_helical_dom_sf"/>
</dbReference>
<reference evidence="1 2" key="1">
    <citation type="journal article" date="2017" name="PLoS Biol.">
        <title>The sea cucumber genome provides insights into morphological evolution and visceral regeneration.</title>
        <authorList>
            <person name="Zhang X."/>
            <person name="Sun L."/>
            <person name="Yuan J."/>
            <person name="Sun Y."/>
            <person name="Gao Y."/>
            <person name="Zhang L."/>
            <person name="Li S."/>
            <person name="Dai H."/>
            <person name="Hamel J.F."/>
            <person name="Liu C."/>
            <person name="Yu Y."/>
            <person name="Liu S."/>
            <person name="Lin W."/>
            <person name="Guo K."/>
            <person name="Jin S."/>
            <person name="Xu P."/>
            <person name="Storey K.B."/>
            <person name="Huan P."/>
            <person name="Zhang T."/>
            <person name="Zhou Y."/>
            <person name="Zhang J."/>
            <person name="Lin C."/>
            <person name="Li X."/>
            <person name="Xing L."/>
            <person name="Huo D."/>
            <person name="Sun M."/>
            <person name="Wang L."/>
            <person name="Mercier A."/>
            <person name="Li F."/>
            <person name="Yang H."/>
            <person name="Xiang J."/>
        </authorList>
    </citation>
    <scope>NUCLEOTIDE SEQUENCE [LARGE SCALE GENOMIC DNA]</scope>
    <source>
        <strain evidence="1">Shaxun</strain>
        <tissue evidence="1">Muscle</tissue>
    </source>
</reference>
<dbReference type="InterPro" id="IPR027417">
    <property type="entry name" value="P-loop_NTPase"/>
</dbReference>
<evidence type="ECO:0008006" key="3">
    <source>
        <dbReference type="Google" id="ProtNLM"/>
    </source>
</evidence>
<dbReference type="EMBL" id="MRZV01000984">
    <property type="protein sequence ID" value="PIK41849.1"/>
    <property type="molecule type" value="Genomic_DNA"/>
</dbReference>
<evidence type="ECO:0000313" key="1">
    <source>
        <dbReference type="EMBL" id="PIK41849.1"/>
    </source>
</evidence>